<dbReference type="EMBL" id="UGOA01000001">
    <property type="protein sequence ID" value="STX44767.1"/>
    <property type="molecule type" value="Genomic_DNA"/>
</dbReference>
<proteinExistence type="predicted"/>
<keyword evidence="2" id="KW-1185">Reference proteome</keyword>
<evidence type="ECO:0000313" key="2">
    <source>
        <dbReference type="Proteomes" id="UP000254677"/>
    </source>
</evidence>
<dbReference type="Proteomes" id="UP000254677">
    <property type="component" value="Unassembled WGS sequence"/>
</dbReference>
<reference evidence="1 2" key="1">
    <citation type="submission" date="2018-06" db="EMBL/GenBank/DDBJ databases">
        <authorList>
            <consortium name="Pathogen Informatics"/>
            <person name="Doyle S."/>
        </authorList>
    </citation>
    <scope>NUCLEOTIDE SEQUENCE [LARGE SCALE GENOMIC DNA]</scope>
    <source>
        <strain evidence="1 2">NCTC13292</strain>
    </source>
</reference>
<gene>
    <name evidence="1" type="ORF">NCTC13292_02894</name>
</gene>
<protein>
    <submittedName>
        <fullName evidence="1">Uncharacterized protein</fullName>
    </submittedName>
</protein>
<name>A0A378JD15_9GAMM</name>
<accession>A0A378JD15</accession>
<evidence type="ECO:0000313" key="1">
    <source>
        <dbReference type="EMBL" id="STX44767.1"/>
    </source>
</evidence>
<organism evidence="1 2">
    <name type="scientific">Legionella donaldsonii</name>
    <dbReference type="NCBI Taxonomy" id="45060"/>
    <lineage>
        <taxon>Bacteria</taxon>
        <taxon>Pseudomonadati</taxon>
        <taxon>Pseudomonadota</taxon>
        <taxon>Gammaproteobacteria</taxon>
        <taxon>Legionellales</taxon>
        <taxon>Legionellaceae</taxon>
        <taxon>Legionella</taxon>
    </lineage>
</organism>
<sequence length="30" mass="3626">MTRQSLINDNALLGDVLNFVENFWLWQQPY</sequence>
<dbReference type="AlphaFoldDB" id="A0A378JD15"/>